<dbReference type="Proteomes" id="UP000886998">
    <property type="component" value="Unassembled WGS sequence"/>
</dbReference>
<gene>
    <name evidence="1" type="ORF">TNIN_403371</name>
</gene>
<evidence type="ECO:0000313" key="2">
    <source>
        <dbReference type="Proteomes" id="UP000886998"/>
    </source>
</evidence>
<name>A0A8X6XBX0_9ARAC</name>
<sequence>MPDHLQQRQFLQIDDFTRSKVIKLRM</sequence>
<feature type="non-terminal residue" evidence="1">
    <location>
        <position position="26"/>
    </location>
</feature>
<dbReference type="AlphaFoldDB" id="A0A8X6XBX0"/>
<comment type="caution">
    <text evidence="1">The sequence shown here is derived from an EMBL/GenBank/DDBJ whole genome shotgun (WGS) entry which is preliminary data.</text>
</comment>
<dbReference type="EMBL" id="BMAV01007141">
    <property type="protein sequence ID" value="GFY49694.1"/>
    <property type="molecule type" value="Genomic_DNA"/>
</dbReference>
<protein>
    <submittedName>
        <fullName evidence="1">Uncharacterized protein</fullName>
    </submittedName>
</protein>
<accession>A0A8X6XBX0</accession>
<organism evidence="1 2">
    <name type="scientific">Trichonephila inaurata madagascariensis</name>
    <dbReference type="NCBI Taxonomy" id="2747483"/>
    <lineage>
        <taxon>Eukaryota</taxon>
        <taxon>Metazoa</taxon>
        <taxon>Ecdysozoa</taxon>
        <taxon>Arthropoda</taxon>
        <taxon>Chelicerata</taxon>
        <taxon>Arachnida</taxon>
        <taxon>Araneae</taxon>
        <taxon>Araneomorphae</taxon>
        <taxon>Entelegynae</taxon>
        <taxon>Araneoidea</taxon>
        <taxon>Nephilidae</taxon>
        <taxon>Trichonephila</taxon>
        <taxon>Trichonephila inaurata</taxon>
    </lineage>
</organism>
<proteinExistence type="predicted"/>
<reference evidence="1" key="1">
    <citation type="submission" date="2020-08" db="EMBL/GenBank/DDBJ databases">
        <title>Multicomponent nature underlies the extraordinary mechanical properties of spider dragline silk.</title>
        <authorList>
            <person name="Kono N."/>
            <person name="Nakamura H."/>
            <person name="Mori M."/>
            <person name="Yoshida Y."/>
            <person name="Ohtoshi R."/>
            <person name="Malay A.D."/>
            <person name="Moran D.A.P."/>
            <person name="Tomita M."/>
            <person name="Numata K."/>
            <person name="Arakawa K."/>
        </authorList>
    </citation>
    <scope>NUCLEOTIDE SEQUENCE</scope>
</reference>
<keyword evidence="2" id="KW-1185">Reference proteome</keyword>
<evidence type="ECO:0000313" key="1">
    <source>
        <dbReference type="EMBL" id="GFY49694.1"/>
    </source>
</evidence>